<evidence type="ECO:0000259" key="2">
    <source>
        <dbReference type="Pfam" id="PF17906"/>
    </source>
</evidence>
<evidence type="ECO:0000313" key="3">
    <source>
        <dbReference type="EMBL" id="KAK6748325.1"/>
    </source>
</evidence>
<keyword evidence="4" id="KW-1185">Reference proteome</keyword>
<dbReference type="Gene3D" id="1.10.10.1450">
    <property type="match status" value="1"/>
</dbReference>
<reference evidence="3 4" key="1">
    <citation type="submission" date="2023-08" db="EMBL/GenBank/DDBJ databases">
        <title>A Necator americanus chromosomal reference genome.</title>
        <authorList>
            <person name="Ilik V."/>
            <person name="Petrzelkova K.J."/>
            <person name="Pardy F."/>
            <person name="Fuh T."/>
            <person name="Niatou-Singa F.S."/>
            <person name="Gouil Q."/>
            <person name="Baker L."/>
            <person name="Ritchie M.E."/>
            <person name="Jex A.R."/>
            <person name="Gazzola D."/>
            <person name="Li H."/>
            <person name="Toshio Fujiwara R."/>
            <person name="Zhan B."/>
            <person name="Aroian R.V."/>
            <person name="Pafco B."/>
            <person name="Schwarz E.M."/>
        </authorList>
    </citation>
    <scope>NUCLEOTIDE SEQUENCE [LARGE SCALE GENOMIC DNA]</scope>
    <source>
        <strain evidence="3 4">Aroian</strain>
        <tissue evidence="3">Whole animal</tissue>
    </source>
</reference>
<dbReference type="InterPro" id="IPR036388">
    <property type="entry name" value="WH-like_DNA-bd_sf"/>
</dbReference>
<evidence type="ECO:0000256" key="1">
    <source>
        <dbReference type="SAM" id="MobiDB-lite"/>
    </source>
</evidence>
<feature type="domain" description="Mos1 transposase HTH" evidence="2">
    <location>
        <begin position="43"/>
        <end position="78"/>
    </location>
</feature>
<sequence>MILFVSHAKGGATGLLWHAIGTNRRITGARSTSSKINESQGDQGSNATRAARDICALYGDGATAEGTSRNWYAKFKNGIFDLKDAPRSGRVVELDEERLNQLLRETSRQTTRELAEKMEFSHTAMEKHLHSSVKVQRYGAWVPHALSVDNKNQRATISAGLLARHRATHGHKQGFPHRIVTGEQLL</sequence>
<evidence type="ECO:0000313" key="4">
    <source>
        <dbReference type="Proteomes" id="UP001303046"/>
    </source>
</evidence>
<comment type="caution">
    <text evidence="3">The sequence shown here is derived from an EMBL/GenBank/DDBJ whole genome shotgun (WGS) entry which is preliminary data.</text>
</comment>
<dbReference type="InterPro" id="IPR052709">
    <property type="entry name" value="Transposase-MT_Hybrid"/>
</dbReference>
<proteinExistence type="predicted"/>
<dbReference type="InterPro" id="IPR041426">
    <property type="entry name" value="Mos1_HTH"/>
</dbReference>
<organism evidence="3 4">
    <name type="scientific">Necator americanus</name>
    <name type="common">Human hookworm</name>
    <dbReference type="NCBI Taxonomy" id="51031"/>
    <lineage>
        <taxon>Eukaryota</taxon>
        <taxon>Metazoa</taxon>
        <taxon>Ecdysozoa</taxon>
        <taxon>Nematoda</taxon>
        <taxon>Chromadorea</taxon>
        <taxon>Rhabditida</taxon>
        <taxon>Rhabditina</taxon>
        <taxon>Rhabditomorpha</taxon>
        <taxon>Strongyloidea</taxon>
        <taxon>Ancylostomatidae</taxon>
        <taxon>Bunostominae</taxon>
        <taxon>Necator</taxon>
    </lineage>
</organism>
<dbReference type="PANTHER" id="PTHR46060">
    <property type="entry name" value="MARINER MOS1 TRANSPOSASE-LIKE PROTEIN"/>
    <property type="match status" value="1"/>
</dbReference>
<feature type="region of interest" description="Disordered" evidence="1">
    <location>
        <begin position="28"/>
        <end position="47"/>
    </location>
</feature>
<accession>A0ABR1DCU1</accession>
<dbReference type="Gene3D" id="1.10.10.10">
    <property type="entry name" value="Winged helix-like DNA-binding domain superfamily/Winged helix DNA-binding domain"/>
    <property type="match status" value="1"/>
</dbReference>
<dbReference type="Pfam" id="PF17906">
    <property type="entry name" value="HTH_48"/>
    <property type="match status" value="1"/>
</dbReference>
<name>A0ABR1DCU1_NECAM</name>
<feature type="compositionally biased region" description="Polar residues" evidence="1">
    <location>
        <begin position="29"/>
        <end position="47"/>
    </location>
</feature>
<gene>
    <name evidence="3" type="primary">Necator_chrIV.g14427</name>
    <name evidence="3" type="ORF">RB195_001133</name>
</gene>
<dbReference type="Proteomes" id="UP001303046">
    <property type="component" value="Unassembled WGS sequence"/>
</dbReference>
<protein>
    <recommendedName>
        <fullName evidence="2">Mos1 transposase HTH domain-containing protein</fullName>
    </recommendedName>
</protein>
<dbReference type="PANTHER" id="PTHR46060:SF2">
    <property type="entry name" value="HISTONE-LYSINE N-METHYLTRANSFERASE SETMAR"/>
    <property type="match status" value="1"/>
</dbReference>
<dbReference type="EMBL" id="JAVFWL010000004">
    <property type="protein sequence ID" value="KAK6748325.1"/>
    <property type="molecule type" value="Genomic_DNA"/>
</dbReference>